<evidence type="ECO:0000313" key="1">
    <source>
        <dbReference type="EMBL" id="MPC51381.1"/>
    </source>
</evidence>
<evidence type="ECO:0000313" key="2">
    <source>
        <dbReference type="Proteomes" id="UP000324222"/>
    </source>
</evidence>
<dbReference type="OrthoDB" id="6278596at2759"/>
<dbReference type="Proteomes" id="UP000324222">
    <property type="component" value="Unassembled WGS sequence"/>
</dbReference>
<dbReference type="EMBL" id="VSRR010010138">
    <property type="protein sequence ID" value="MPC51381.1"/>
    <property type="molecule type" value="Genomic_DNA"/>
</dbReference>
<proteinExistence type="predicted"/>
<gene>
    <name evidence="1" type="ORF">E2C01_045225</name>
</gene>
<accession>A0A5B7FV64</accession>
<dbReference type="AlphaFoldDB" id="A0A5B7FV64"/>
<keyword evidence="2" id="KW-1185">Reference proteome</keyword>
<sequence length="73" mass="8071">MSKERNTYSCTIFLSSLSVGVSSMSHLDRLVEANPEKLVLPPGQVIEVPLYFVPHVEDVGKKLKLFPEGVKGE</sequence>
<reference evidence="1 2" key="1">
    <citation type="submission" date="2019-05" db="EMBL/GenBank/DDBJ databases">
        <title>Another draft genome of Portunus trituberculatus and its Hox gene families provides insights of decapod evolution.</title>
        <authorList>
            <person name="Jeong J.-H."/>
            <person name="Song I."/>
            <person name="Kim S."/>
            <person name="Choi T."/>
            <person name="Kim D."/>
            <person name="Ryu S."/>
            <person name="Kim W."/>
        </authorList>
    </citation>
    <scope>NUCLEOTIDE SEQUENCE [LARGE SCALE GENOMIC DNA]</scope>
    <source>
        <tissue evidence="1">Muscle</tissue>
    </source>
</reference>
<protein>
    <submittedName>
        <fullName evidence="1">Uncharacterized protein</fullName>
    </submittedName>
</protein>
<organism evidence="1 2">
    <name type="scientific">Portunus trituberculatus</name>
    <name type="common">Swimming crab</name>
    <name type="synonym">Neptunus trituberculatus</name>
    <dbReference type="NCBI Taxonomy" id="210409"/>
    <lineage>
        <taxon>Eukaryota</taxon>
        <taxon>Metazoa</taxon>
        <taxon>Ecdysozoa</taxon>
        <taxon>Arthropoda</taxon>
        <taxon>Crustacea</taxon>
        <taxon>Multicrustacea</taxon>
        <taxon>Malacostraca</taxon>
        <taxon>Eumalacostraca</taxon>
        <taxon>Eucarida</taxon>
        <taxon>Decapoda</taxon>
        <taxon>Pleocyemata</taxon>
        <taxon>Brachyura</taxon>
        <taxon>Eubrachyura</taxon>
        <taxon>Portunoidea</taxon>
        <taxon>Portunidae</taxon>
        <taxon>Portuninae</taxon>
        <taxon>Portunus</taxon>
    </lineage>
</organism>
<comment type="caution">
    <text evidence="1">The sequence shown here is derived from an EMBL/GenBank/DDBJ whole genome shotgun (WGS) entry which is preliminary data.</text>
</comment>
<name>A0A5B7FV64_PORTR</name>